<dbReference type="InterPro" id="IPR010982">
    <property type="entry name" value="Lambda_DNA-bd_dom_sf"/>
</dbReference>
<dbReference type="PROSITE" id="PS50943">
    <property type="entry name" value="HTH_CROC1"/>
    <property type="match status" value="1"/>
</dbReference>
<dbReference type="SUPFAM" id="SSF47413">
    <property type="entry name" value="lambda repressor-like DNA-binding domains"/>
    <property type="match status" value="1"/>
</dbReference>
<sequence>MFDTYDLKDYSLTLKRIRKSCGYTQSDVRKLVGIHEDGLRKIENGSVIPKYETLQLLSKAYKVDLLELLAHMKSDQSLMAYIQKVNEMITSNDIEKFASVSKEIHVFLEKNKRVFQLFNSDEPLKLKLYLEAIGEYFESHHESYVNAEILLIEALTLSIEETFTIENLPDYPLNYFDISLLLLLGVIKRELSDTESSTLILNTCLERLDIFNIKTVTNDRMKLKLMYNLAYNNHTDDNYESVIEITSKAIEFATTNHILYSLPQLFYRKGIAEYQLGIDCYMDSLNKAITLLEVYGMEELKQKFIQTTLNLYGIEIG</sequence>
<dbReference type="InterPro" id="IPR011990">
    <property type="entry name" value="TPR-like_helical_dom_sf"/>
</dbReference>
<dbReference type="InterPro" id="IPR001387">
    <property type="entry name" value="Cro/C1-type_HTH"/>
</dbReference>
<organism evidence="2 3">
    <name type="scientific">Isachenkonia alkalipeptolytica</name>
    <dbReference type="NCBI Taxonomy" id="2565777"/>
    <lineage>
        <taxon>Bacteria</taxon>
        <taxon>Bacillati</taxon>
        <taxon>Bacillota</taxon>
        <taxon>Clostridia</taxon>
        <taxon>Eubacteriales</taxon>
        <taxon>Clostridiaceae</taxon>
        <taxon>Isachenkonia</taxon>
    </lineage>
</organism>
<evidence type="ECO:0000259" key="1">
    <source>
        <dbReference type="PROSITE" id="PS50943"/>
    </source>
</evidence>
<dbReference type="PANTHER" id="PTHR37038:SF14">
    <property type="entry name" value="TRANSCRIPTIONAL ACTIVATOR"/>
    <property type="match status" value="1"/>
</dbReference>
<evidence type="ECO:0000313" key="2">
    <source>
        <dbReference type="EMBL" id="NBG87068.1"/>
    </source>
</evidence>
<gene>
    <name evidence="2" type="ORF">ISALK_01000</name>
</gene>
<proteinExistence type="predicted"/>
<dbReference type="Gene3D" id="1.25.40.10">
    <property type="entry name" value="Tetratricopeptide repeat domain"/>
    <property type="match status" value="1"/>
</dbReference>
<accession>A0AA43XHN9</accession>
<dbReference type="GO" id="GO:0003677">
    <property type="term" value="F:DNA binding"/>
    <property type="evidence" value="ECO:0007669"/>
    <property type="project" value="InterPro"/>
</dbReference>
<comment type="caution">
    <text evidence="2">The sequence shown here is derived from an EMBL/GenBank/DDBJ whole genome shotgun (WGS) entry which is preliminary data.</text>
</comment>
<feature type="domain" description="HTH cro/C1-type" evidence="1">
    <location>
        <begin position="14"/>
        <end position="68"/>
    </location>
</feature>
<dbReference type="SMART" id="SM00530">
    <property type="entry name" value="HTH_XRE"/>
    <property type="match status" value="1"/>
</dbReference>
<dbReference type="PANTHER" id="PTHR37038">
    <property type="entry name" value="TRANSCRIPTIONAL REGULATOR-RELATED"/>
    <property type="match status" value="1"/>
</dbReference>
<dbReference type="EMBL" id="SUMG01000001">
    <property type="protein sequence ID" value="NBG87068.1"/>
    <property type="molecule type" value="Genomic_DNA"/>
</dbReference>
<evidence type="ECO:0000313" key="3">
    <source>
        <dbReference type="Proteomes" id="UP000449710"/>
    </source>
</evidence>
<dbReference type="AlphaFoldDB" id="A0AA43XHN9"/>
<dbReference type="InterPro" id="IPR053163">
    <property type="entry name" value="HTH-type_regulator_Rgg"/>
</dbReference>
<reference evidence="2 3" key="1">
    <citation type="submission" date="2019-04" db="EMBL/GenBank/DDBJ databases">
        <title>Isachenkonia alkalipeptolytica gen. nov. sp. nov. a new anaerobic, alkiliphilic organothrophic bacterium capable to reduce synthesized ferrihydrite isolated from a soda lake.</title>
        <authorList>
            <person name="Toshchakov S.V."/>
            <person name="Zavarzina D.G."/>
            <person name="Zhilina T.N."/>
            <person name="Kostrikina N.A."/>
            <person name="Kublanov I.V."/>
        </authorList>
    </citation>
    <scope>NUCLEOTIDE SEQUENCE [LARGE SCALE GENOMIC DNA]</scope>
    <source>
        <strain evidence="2 3">Z-1701</strain>
    </source>
</reference>
<keyword evidence="3" id="KW-1185">Reference proteome</keyword>
<dbReference type="Pfam" id="PF01381">
    <property type="entry name" value="HTH_3"/>
    <property type="match status" value="1"/>
</dbReference>
<dbReference type="CDD" id="cd00093">
    <property type="entry name" value="HTH_XRE"/>
    <property type="match status" value="1"/>
</dbReference>
<dbReference type="SUPFAM" id="SSF48452">
    <property type="entry name" value="TPR-like"/>
    <property type="match status" value="1"/>
</dbReference>
<protein>
    <submittedName>
        <fullName evidence="2">Helix-turn-helix transcriptional regulator</fullName>
    </submittedName>
</protein>
<name>A0AA43XHN9_9CLOT</name>
<dbReference type="RefSeq" id="WP_160718371.1">
    <property type="nucleotide sequence ID" value="NZ_SUMG01000001.1"/>
</dbReference>
<dbReference type="Proteomes" id="UP000449710">
    <property type="component" value="Unassembled WGS sequence"/>
</dbReference>